<comment type="caution">
    <text evidence="1">The sequence shown here is derived from an EMBL/GenBank/DDBJ whole genome shotgun (WGS) entry which is preliminary data.</text>
</comment>
<organism evidence="1 2">
    <name type="scientific">Candidatus Woesebacteria bacterium RBG_16_34_12</name>
    <dbReference type="NCBI Taxonomy" id="1802480"/>
    <lineage>
        <taxon>Bacteria</taxon>
        <taxon>Candidatus Woeseibacteriota</taxon>
    </lineage>
</organism>
<evidence type="ECO:0000313" key="1">
    <source>
        <dbReference type="EMBL" id="OGM10752.1"/>
    </source>
</evidence>
<dbReference type="Proteomes" id="UP000177053">
    <property type="component" value="Unassembled WGS sequence"/>
</dbReference>
<dbReference type="AlphaFoldDB" id="A0A1F7X6Q0"/>
<proteinExistence type="predicted"/>
<protein>
    <submittedName>
        <fullName evidence="1">Uncharacterized protein</fullName>
    </submittedName>
</protein>
<dbReference type="CDD" id="cd01427">
    <property type="entry name" value="HAD_like"/>
    <property type="match status" value="1"/>
</dbReference>
<evidence type="ECO:0000313" key="2">
    <source>
        <dbReference type="Proteomes" id="UP000177053"/>
    </source>
</evidence>
<reference evidence="1 2" key="1">
    <citation type="journal article" date="2016" name="Nat. Commun.">
        <title>Thousands of microbial genomes shed light on interconnected biogeochemical processes in an aquifer system.</title>
        <authorList>
            <person name="Anantharaman K."/>
            <person name="Brown C.T."/>
            <person name="Hug L.A."/>
            <person name="Sharon I."/>
            <person name="Castelle C.J."/>
            <person name="Probst A.J."/>
            <person name="Thomas B.C."/>
            <person name="Singh A."/>
            <person name="Wilkins M.J."/>
            <person name="Karaoz U."/>
            <person name="Brodie E.L."/>
            <person name="Williams K.H."/>
            <person name="Hubbard S.S."/>
            <person name="Banfield J.F."/>
        </authorList>
    </citation>
    <scope>NUCLEOTIDE SEQUENCE [LARGE SCALE GENOMIC DNA]</scope>
</reference>
<dbReference type="InterPro" id="IPR036412">
    <property type="entry name" value="HAD-like_sf"/>
</dbReference>
<dbReference type="Gene3D" id="3.40.50.1000">
    <property type="entry name" value="HAD superfamily/HAD-like"/>
    <property type="match status" value="1"/>
</dbReference>
<dbReference type="EMBL" id="MGFS01000029">
    <property type="protein sequence ID" value="OGM10752.1"/>
    <property type="molecule type" value="Genomic_DNA"/>
</dbReference>
<dbReference type="SUPFAM" id="SSF56784">
    <property type="entry name" value="HAD-like"/>
    <property type="match status" value="1"/>
</dbReference>
<dbReference type="InterPro" id="IPR023214">
    <property type="entry name" value="HAD_sf"/>
</dbReference>
<sequence>MSERKRAICWDLDNTLGRFGKVYYDLHGKKPPASESSILLRAGIKKLLTTLNNEGFTHYITSSGGDLYIQEAVKRSGLDEFIGKDNIFPVELLTNPRSGGKNYQYPEERFCQEEGEHQHIMLVVGDGPGDQPQDKENLVFIKVSCGFEYSSEIFKRVIDVLWEEGNGSFVNGFRAIFQKAERIRTESRGSSEYSSRRVEVKRYELSDGIILELEFSGAFDYEKGKKIEGVFPQVDIISADKFVCEPEKVEG</sequence>
<gene>
    <name evidence="1" type="ORF">A2Z22_02605</name>
</gene>
<accession>A0A1F7X6Q0</accession>
<name>A0A1F7X6Q0_9BACT</name>